<keyword evidence="3 8" id="KW-0597">Phosphoprotein</keyword>
<evidence type="ECO:0000256" key="1">
    <source>
        <dbReference type="ARBA" id="ARBA00004496"/>
    </source>
</evidence>
<evidence type="ECO:0000256" key="5">
    <source>
        <dbReference type="ARBA" id="ARBA00023015"/>
    </source>
</evidence>
<dbReference type="PANTHER" id="PTHR48111">
    <property type="entry name" value="REGULATOR OF RPOS"/>
    <property type="match status" value="1"/>
</dbReference>
<evidence type="ECO:0000313" key="14">
    <source>
        <dbReference type="Proteomes" id="UP000179734"/>
    </source>
</evidence>
<keyword evidence="2" id="KW-0963">Cytoplasm</keyword>
<evidence type="ECO:0000259" key="11">
    <source>
        <dbReference type="PROSITE" id="PS51755"/>
    </source>
</evidence>
<evidence type="ECO:0000256" key="8">
    <source>
        <dbReference type="PROSITE-ProRule" id="PRU00169"/>
    </source>
</evidence>
<dbReference type="GO" id="GO:0005829">
    <property type="term" value="C:cytosol"/>
    <property type="evidence" value="ECO:0007669"/>
    <property type="project" value="TreeGrafter"/>
</dbReference>
<comment type="caution">
    <text evidence="12">The sequence shown here is derived from an EMBL/GenBank/DDBJ whole genome shotgun (WGS) entry which is preliminary data.</text>
</comment>
<keyword evidence="14" id="KW-1185">Reference proteome</keyword>
<dbReference type="Proteomes" id="UP000238296">
    <property type="component" value="Unassembled WGS sequence"/>
</dbReference>
<protein>
    <submittedName>
        <fullName evidence="12">DNA-binding response regulator</fullName>
    </submittedName>
    <submittedName>
        <fullName evidence="13">Transcriptional regulatory protein KdpE</fullName>
    </submittedName>
</protein>
<name>A0A1S1NKU3_9MYCO</name>
<dbReference type="InterPro" id="IPR001789">
    <property type="entry name" value="Sig_transdc_resp-reg_receiver"/>
</dbReference>
<evidence type="ECO:0000313" key="12">
    <source>
        <dbReference type="EMBL" id="OHV04627.1"/>
    </source>
</evidence>
<dbReference type="PROSITE" id="PS50110">
    <property type="entry name" value="RESPONSE_REGULATORY"/>
    <property type="match status" value="1"/>
</dbReference>
<evidence type="ECO:0000256" key="3">
    <source>
        <dbReference type="ARBA" id="ARBA00022553"/>
    </source>
</evidence>
<dbReference type="RefSeq" id="WP_071024597.1">
    <property type="nucleotide sequence ID" value="NZ_MLQM01000034.1"/>
</dbReference>
<evidence type="ECO:0000313" key="13">
    <source>
        <dbReference type="EMBL" id="PQM44544.1"/>
    </source>
</evidence>
<evidence type="ECO:0000256" key="4">
    <source>
        <dbReference type="ARBA" id="ARBA00023012"/>
    </source>
</evidence>
<dbReference type="SMART" id="SM00862">
    <property type="entry name" value="Trans_reg_C"/>
    <property type="match status" value="1"/>
</dbReference>
<dbReference type="GO" id="GO:0000156">
    <property type="term" value="F:phosphorelay response regulator activity"/>
    <property type="evidence" value="ECO:0007669"/>
    <property type="project" value="TreeGrafter"/>
</dbReference>
<evidence type="ECO:0000256" key="7">
    <source>
        <dbReference type="ARBA" id="ARBA00023163"/>
    </source>
</evidence>
<feature type="modified residue" description="4-aspartylphosphate" evidence="8">
    <location>
        <position position="52"/>
    </location>
</feature>
<dbReference type="Gene3D" id="3.40.50.2300">
    <property type="match status" value="1"/>
</dbReference>
<dbReference type="InterPro" id="IPR011006">
    <property type="entry name" value="CheY-like_superfamily"/>
</dbReference>
<dbReference type="InterPro" id="IPR039420">
    <property type="entry name" value="WalR-like"/>
</dbReference>
<evidence type="ECO:0000256" key="6">
    <source>
        <dbReference type="ARBA" id="ARBA00023125"/>
    </source>
</evidence>
<keyword evidence="5" id="KW-0805">Transcription regulation</keyword>
<accession>A0A1S1NKU3</accession>
<dbReference type="FunFam" id="3.40.50.2300:FF:000021">
    <property type="entry name" value="Two-component system response regulator KdpE"/>
    <property type="match status" value="1"/>
</dbReference>
<evidence type="ECO:0000259" key="10">
    <source>
        <dbReference type="PROSITE" id="PS50110"/>
    </source>
</evidence>
<dbReference type="PROSITE" id="PS51755">
    <property type="entry name" value="OMPR_PHOB"/>
    <property type="match status" value="1"/>
</dbReference>
<gene>
    <name evidence="13" type="primary">kdpE_2</name>
    <name evidence="12" type="ORF">BKN37_08940</name>
    <name evidence="13" type="ORF">C1Y40_05296</name>
</gene>
<dbReference type="Pfam" id="PF00486">
    <property type="entry name" value="Trans_reg_C"/>
    <property type="match status" value="1"/>
</dbReference>
<dbReference type="SUPFAM" id="SSF52172">
    <property type="entry name" value="CheY-like"/>
    <property type="match status" value="1"/>
</dbReference>
<evidence type="ECO:0000256" key="2">
    <source>
        <dbReference type="ARBA" id="ARBA00022490"/>
    </source>
</evidence>
<dbReference type="InterPro" id="IPR036388">
    <property type="entry name" value="WH-like_DNA-bd_sf"/>
</dbReference>
<evidence type="ECO:0000256" key="9">
    <source>
        <dbReference type="PROSITE-ProRule" id="PRU01091"/>
    </source>
</evidence>
<keyword evidence="4" id="KW-0902">Two-component regulatory system</keyword>
<feature type="domain" description="Response regulatory" evidence="10">
    <location>
        <begin position="3"/>
        <end position="116"/>
    </location>
</feature>
<dbReference type="SMART" id="SM00448">
    <property type="entry name" value="REC"/>
    <property type="match status" value="1"/>
</dbReference>
<dbReference type="AlphaFoldDB" id="A0A1S1NKU3"/>
<reference evidence="13" key="3">
    <citation type="submission" date="2018-01" db="EMBL/GenBank/DDBJ databases">
        <authorList>
            <person name="Gaut B.S."/>
            <person name="Morton B.R."/>
            <person name="Clegg M.T."/>
            <person name="Duvall M.R."/>
        </authorList>
    </citation>
    <scope>NUCLEOTIDE SEQUENCE</scope>
    <source>
        <strain evidence="13">ATCC BAA-2683</strain>
    </source>
</reference>
<sequence>MTRVLVVDDDPQFLRTLHILLSARGYDTVTAVTGSDALCAAAVHQPDVVLLDLGLPDSSGIEVLAGLRGWMTAPVIVVSARTDSADKVAALDAGAVDYVTKPVRSEELLARLRAAVRRAATADPVVTTTSFTVDLSAKKVIKNGSKVHLTRTEWALLETLVRRRGELVGREQLLTAVWGPGYAMATNYLRIYLSQLRRKLEDDPSRPKHLLTVARMGYRFEV</sequence>
<comment type="subcellular location">
    <subcellularLocation>
        <location evidence="1">Cytoplasm</location>
    </subcellularLocation>
</comment>
<dbReference type="InterPro" id="IPR001867">
    <property type="entry name" value="OmpR/PhoB-type_DNA-bd"/>
</dbReference>
<dbReference type="CDD" id="cd00383">
    <property type="entry name" value="trans_reg_C"/>
    <property type="match status" value="1"/>
</dbReference>
<keyword evidence="7" id="KW-0804">Transcription</keyword>
<dbReference type="GO" id="GO:0045893">
    <property type="term" value="P:positive regulation of DNA-templated transcription"/>
    <property type="evidence" value="ECO:0007669"/>
    <property type="project" value="UniProtKB-ARBA"/>
</dbReference>
<reference evidence="12 14" key="1">
    <citation type="submission" date="2016-10" db="EMBL/GenBank/DDBJ databases">
        <title>Genome sequence of Mycobacterium talmonii.</title>
        <authorList>
            <person name="Greninger A.L."/>
            <person name="Elliott B."/>
            <person name="Vasireddy S."/>
            <person name="Vasireddy R."/>
        </authorList>
    </citation>
    <scope>NUCLEOTIDE SEQUENCE [LARGE SCALE GENOMIC DNA]</scope>
    <source>
        <strain evidence="12">MO-5499</strain>
        <strain evidence="14">NE-TNMC-100812</strain>
    </source>
</reference>
<evidence type="ECO:0000313" key="15">
    <source>
        <dbReference type="Proteomes" id="UP000238296"/>
    </source>
</evidence>
<reference evidence="13 15" key="2">
    <citation type="journal article" date="2017" name="Int. J. Syst. Evol. Microbiol.">
        <title>Mycobacterium talmoniae sp. nov., a slowly growing mycobacterium isolated from human respiratory samples.</title>
        <authorList>
            <person name="Davidson R.M."/>
            <person name="DeGroote M.A."/>
            <person name="Marola J.L."/>
            <person name="Buss S."/>
            <person name="Jones V."/>
            <person name="McNeil M.R."/>
            <person name="Freifeld A.G."/>
            <person name="Elaine Epperson L."/>
            <person name="Hasan N.A."/>
            <person name="Jackson M."/>
            <person name="Iwen P.C."/>
            <person name="Salfinger M."/>
            <person name="Strong M."/>
        </authorList>
    </citation>
    <scope>NUCLEOTIDE SEQUENCE [LARGE SCALE GENOMIC DNA]</scope>
    <source>
        <strain evidence="13 15">ATCC BAA-2683</strain>
    </source>
</reference>
<dbReference type="Proteomes" id="UP000179734">
    <property type="component" value="Unassembled WGS sequence"/>
</dbReference>
<dbReference type="GO" id="GO:0032993">
    <property type="term" value="C:protein-DNA complex"/>
    <property type="evidence" value="ECO:0007669"/>
    <property type="project" value="TreeGrafter"/>
</dbReference>
<dbReference type="EMBL" id="PPEA01000772">
    <property type="protein sequence ID" value="PQM44544.1"/>
    <property type="molecule type" value="Genomic_DNA"/>
</dbReference>
<dbReference type="EMBL" id="MLQM01000034">
    <property type="protein sequence ID" value="OHV04627.1"/>
    <property type="molecule type" value="Genomic_DNA"/>
</dbReference>
<feature type="DNA-binding region" description="OmpR/PhoB-type" evidence="9">
    <location>
        <begin position="123"/>
        <end position="222"/>
    </location>
</feature>
<dbReference type="PANTHER" id="PTHR48111:SF50">
    <property type="entry name" value="KDP OPERON TRANSCRIPTIONAL REGULATORY PROTEIN KDPE"/>
    <property type="match status" value="1"/>
</dbReference>
<dbReference type="Pfam" id="PF00072">
    <property type="entry name" value="Response_reg"/>
    <property type="match status" value="1"/>
</dbReference>
<dbReference type="GO" id="GO:0042802">
    <property type="term" value="F:identical protein binding"/>
    <property type="evidence" value="ECO:0007669"/>
    <property type="project" value="UniProtKB-ARBA"/>
</dbReference>
<proteinExistence type="predicted"/>
<dbReference type="Gene3D" id="1.10.10.10">
    <property type="entry name" value="Winged helix-like DNA-binding domain superfamily/Winged helix DNA-binding domain"/>
    <property type="match status" value="1"/>
</dbReference>
<organism evidence="12 14">
    <name type="scientific">Mycobacterium talmoniae</name>
    <dbReference type="NCBI Taxonomy" id="1858794"/>
    <lineage>
        <taxon>Bacteria</taxon>
        <taxon>Bacillati</taxon>
        <taxon>Actinomycetota</taxon>
        <taxon>Actinomycetes</taxon>
        <taxon>Mycobacteriales</taxon>
        <taxon>Mycobacteriaceae</taxon>
        <taxon>Mycobacterium</taxon>
    </lineage>
</organism>
<keyword evidence="6 9" id="KW-0238">DNA-binding</keyword>
<dbReference type="GO" id="GO:0000987">
    <property type="term" value="F:cis-regulatory region sequence-specific DNA binding"/>
    <property type="evidence" value="ECO:0007669"/>
    <property type="project" value="UniProtKB-ARBA"/>
</dbReference>
<feature type="domain" description="OmpR/PhoB-type" evidence="11">
    <location>
        <begin position="123"/>
        <end position="222"/>
    </location>
</feature>